<dbReference type="SUPFAM" id="SSF53474">
    <property type="entry name" value="alpha/beta-Hydrolases"/>
    <property type="match status" value="1"/>
</dbReference>
<evidence type="ECO:0000259" key="1">
    <source>
        <dbReference type="Pfam" id="PF01738"/>
    </source>
</evidence>
<protein>
    <submittedName>
        <fullName evidence="2">Dienelactone hydrolase family protein</fullName>
    </submittedName>
</protein>
<reference evidence="2" key="1">
    <citation type="submission" date="2022-01" db="EMBL/GenBank/DDBJ databases">
        <authorList>
            <person name="Jo J.-H."/>
            <person name="Im W.-T."/>
        </authorList>
    </citation>
    <scope>NUCLEOTIDE SEQUENCE</scope>
    <source>
        <strain evidence="2">G124</strain>
    </source>
</reference>
<dbReference type="PANTHER" id="PTHR46623:SF6">
    <property type="entry name" value="ALPHA_BETA-HYDROLASES SUPERFAMILY PROTEIN"/>
    <property type="match status" value="1"/>
</dbReference>
<dbReference type="InterPro" id="IPR051049">
    <property type="entry name" value="Dienelactone_hydrolase-like"/>
</dbReference>
<gene>
    <name evidence="2" type="ORF">LVY65_05720</name>
</gene>
<dbReference type="PROSITE" id="PS51318">
    <property type="entry name" value="TAT"/>
    <property type="match status" value="1"/>
</dbReference>
<feature type="domain" description="Dienelactone hydrolase" evidence="1">
    <location>
        <begin position="78"/>
        <end position="286"/>
    </location>
</feature>
<dbReference type="InterPro" id="IPR006311">
    <property type="entry name" value="TAT_signal"/>
</dbReference>
<accession>A0A9X1QNH1</accession>
<dbReference type="GO" id="GO:0016787">
    <property type="term" value="F:hydrolase activity"/>
    <property type="evidence" value="ECO:0007669"/>
    <property type="project" value="UniProtKB-KW"/>
</dbReference>
<name>A0A9X1QNH1_9SPHN</name>
<dbReference type="InterPro" id="IPR002925">
    <property type="entry name" value="Dienelactn_hydro"/>
</dbReference>
<dbReference type="EMBL" id="JAKFGM010000001">
    <property type="protein sequence ID" value="MCF2514564.1"/>
    <property type="molecule type" value="Genomic_DNA"/>
</dbReference>
<dbReference type="Gene3D" id="3.40.50.1820">
    <property type="entry name" value="alpha/beta hydrolase"/>
    <property type="match status" value="1"/>
</dbReference>
<dbReference type="InterPro" id="IPR029058">
    <property type="entry name" value="AB_hydrolase_fold"/>
</dbReference>
<sequence>MNPDKLRQAIDLYDRFTHDGMGRRDFFAQLTLIAGSAAAATSLIGAISASPAAAAIVPPDDKRLTTRSMTFDRPAGYKAYVAEPRTRSLKASVLVIHENRGLNDHIRDVARRVALEGFRAVAPDFLSPSGGTSANEDAAREAIGKLDLAKSTTEAAAMLEELSKSSRGGKVGAVGFCWGGAFVNRLAVAAGDKLDAGVSYYGPAPDPSEAVKVQAPLMIHLAGLDDRVAQTAFPWITALREASKSVTYFNYDGTNHAFNNDTSAERYNRAAANLAWQRTLCFLRRHLA</sequence>
<dbReference type="Pfam" id="PF01738">
    <property type="entry name" value="DLH"/>
    <property type="match status" value="1"/>
</dbReference>
<dbReference type="AlphaFoldDB" id="A0A9X1QNH1"/>
<evidence type="ECO:0000313" key="3">
    <source>
        <dbReference type="Proteomes" id="UP001139410"/>
    </source>
</evidence>
<keyword evidence="2" id="KW-0378">Hydrolase</keyword>
<organism evidence="2 3">
    <name type="scientific">Sphingomonas cremea</name>
    <dbReference type="NCBI Taxonomy" id="2904799"/>
    <lineage>
        <taxon>Bacteria</taxon>
        <taxon>Pseudomonadati</taxon>
        <taxon>Pseudomonadota</taxon>
        <taxon>Alphaproteobacteria</taxon>
        <taxon>Sphingomonadales</taxon>
        <taxon>Sphingomonadaceae</taxon>
        <taxon>Sphingomonas</taxon>
    </lineage>
</organism>
<dbReference type="PANTHER" id="PTHR46623">
    <property type="entry name" value="CARBOXYMETHYLENEBUTENOLIDASE-RELATED"/>
    <property type="match status" value="1"/>
</dbReference>
<comment type="caution">
    <text evidence="2">The sequence shown here is derived from an EMBL/GenBank/DDBJ whole genome shotgun (WGS) entry which is preliminary data.</text>
</comment>
<evidence type="ECO:0000313" key="2">
    <source>
        <dbReference type="EMBL" id="MCF2514564.1"/>
    </source>
</evidence>
<keyword evidence="3" id="KW-1185">Reference proteome</keyword>
<dbReference type="Proteomes" id="UP001139410">
    <property type="component" value="Unassembled WGS sequence"/>
</dbReference>
<dbReference type="RefSeq" id="WP_235067022.1">
    <property type="nucleotide sequence ID" value="NZ_JAKFGM010000001.1"/>
</dbReference>
<proteinExistence type="predicted"/>